<keyword evidence="4 6" id="KW-1133">Transmembrane helix</keyword>
<feature type="transmembrane region" description="Helical" evidence="6">
    <location>
        <begin position="72"/>
        <end position="91"/>
    </location>
</feature>
<sequence>MNVQAFLITFREAFEAILIVGIIVSYLKRIGQSKWSRWVWLGAGCAVLASLGVALVFQTVLDGYSTMGSQDYMRIGILLVSSMLLTHMIMFMSKQSRDMRGKLQNKVALILTTGGAINMVVHSFLVTLREGVETVFFFAAISQGDLSQALQSWGAVLGLICAAALGFLVFNGSKKIQLATFFKATSLFLILIAAGLFVQAIGVMQDLKLMGTVYHTSGGEIGEVYDITWIMPEHPIDEANYIRDTGRHPLVNGQVGVFFKAFLGYSEAPSVEEFVAYWMYFLLVFVLIVRQRKVESPQGVSGQTVLTARAALQDEK</sequence>
<keyword evidence="5 6" id="KW-0472">Membrane</keyword>
<feature type="transmembrane region" description="Helical" evidence="6">
    <location>
        <begin position="274"/>
        <end position="289"/>
    </location>
</feature>
<evidence type="ECO:0000256" key="1">
    <source>
        <dbReference type="ARBA" id="ARBA00004141"/>
    </source>
</evidence>
<dbReference type="Pfam" id="PF03239">
    <property type="entry name" value="FTR1"/>
    <property type="match status" value="1"/>
</dbReference>
<name>A0ABS7C267_9BACL</name>
<evidence type="ECO:0000256" key="6">
    <source>
        <dbReference type="SAM" id="Phobius"/>
    </source>
</evidence>
<proteinExistence type="inferred from homology"/>
<dbReference type="PANTHER" id="PTHR31632:SF2">
    <property type="entry name" value="PLASMA MEMBRANE IRON PERMEASE"/>
    <property type="match status" value="1"/>
</dbReference>
<organism evidence="7 8">
    <name type="scientific">Paenibacillus sepulcri</name>
    <dbReference type="NCBI Taxonomy" id="359917"/>
    <lineage>
        <taxon>Bacteria</taxon>
        <taxon>Bacillati</taxon>
        <taxon>Bacillota</taxon>
        <taxon>Bacilli</taxon>
        <taxon>Bacillales</taxon>
        <taxon>Paenibacillaceae</taxon>
        <taxon>Paenibacillus</taxon>
    </lineage>
</organism>
<evidence type="ECO:0000313" key="8">
    <source>
        <dbReference type="Proteomes" id="UP001519887"/>
    </source>
</evidence>
<dbReference type="EMBL" id="JAHZIK010000284">
    <property type="protein sequence ID" value="MBW7454986.1"/>
    <property type="molecule type" value="Genomic_DNA"/>
</dbReference>
<evidence type="ECO:0000256" key="3">
    <source>
        <dbReference type="ARBA" id="ARBA00022692"/>
    </source>
</evidence>
<protein>
    <submittedName>
        <fullName evidence="7">FTR1 family protein</fullName>
    </submittedName>
</protein>
<accession>A0ABS7C267</accession>
<reference evidence="7 8" key="1">
    <citation type="submission" date="2021-07" db="EMBL/GenBank/DDBJ databases">
        <title>Paenibacillus radiodurans sp. nov., isolated from the southeastern edge of Tengger Desert.</title>
        <authorList>
            <person name="Zhang G."/>
        </authorList>
    </citation>
    <scope>NUCLEOTIDE SEQUENCE [LARGE SCALE GENOMIC DNA]</scope>
    <source>
        <strain evidence="7 8">CCM 7311</strain>
    </source>
</reference>
<comment type="caution">
    <text evidence="7">The sequence shown here is derived from an EMBL/GenBank/DDBJ whole genome shotgun (WGS) entry which is preliminary data.</text>
</comment>
<feature type="transmembrane region" description="Helical" evidence="6">
    <location>
        <begin position="39"/>
        <end position="60"/>
    </location>
</feature>
<evidence type="ECO:0000313" key="7">
    <source>
        <dbReference type="EMBL" id="MBW7454986.1"/>
    </source>
</evidence>
<dbReference type="PANTHER" id="PTHR31632">
    <property type="entry name" value="IRON TRANSPORTER FTH1"/>
    <property type="match status" value="1"/>
</dbReference>
<dbReference type="RefSeq" id="WP_210039052.1">
    <property type="nucleotide sequence ID" value="NZ_JBHLVU010000043.1"/>
</dbReference>
<gene>
    <name evidence="7" type="ORF">K0U00_13165</name>
</gene>
<feature type="transmembrane region" description="Helical" evidence="6">
    <location>
        <begin position="6"/>
        <end position="27"/>
    </location>
</feature>
<feature type="transmembrane region" description="Helical" evidence="6">
    <location>
        <begin position="181"/>
        <end position="201"/>
    </location>
</feature>
<comment type="subcellular location">
    <subcellularLocation>
        <location evidence="1">Membrane</location>
        <topology evidence="1">Multi-pass membrane protein</topology>
    </subcellularLocation>
</comment>
<keyword evidence="3 6" id="KW-0812">Transmembrane</keyword>
<dbReference type="InterPro" id="IPR004923">
    <property type="entry name" value="FTR1/Fip1/EfeU"/>
</dbReference>
<evidence type="ECO:0000256" key="4">
    <source>
        <dbReference type="ARBA" id="ARBA00022989"/>
    </source>
</evidence>
<dbReference type="Proteomes" id="UP001519887">
    <property type="component" value="Unassembled WGS sequence"/>
</dbReference>
<keyword evidence="8" id="KW-1185">Reference proteome</keyword>
<feature type="transmembrane region" description="Helical" evidence="6">
    <location>
        <begin position="107"/>
        <end position="128"/>
    </location>
</feature>
<feature type="transmembrane region" description="Helical" evidence="6">
    <location>
        <begin position="148"/>
        <end position="169"/>
    </location>
</feature>
<evidence type="ECO:0000256" key="2">
    <source>
        <dbReference type="ARBA" id="ARBA00008333"/>
    </source>
</evidence>
<comment type="similarity">
    <text evidence="2">Belongs to the oxidase-dependent Fe transporter (OFeT) (TC 9.A.10.1) family.</text>
</comment>
<evidence type="ECO:0000256" key="5">
    <source>
        <dbReference type="ARBA" id="ARBA00023136"/>
    </source>
</evidence>